<sequence>MIHWLQEQVGLMFKCGHWEASVHRLIMTNLCNFGLNEETLCQLLWAALGLYSSSFVPWLIDTVVERCSGSVKNIRFTLTLSALEERLNVWQTQP</sequence>
<dbReference type="OrthoDB" id="21204at2759"/>
<protein>
    <submittedName>
        <fullName evidence="1">Uncharacterized protein</fullName>
    </submittedName>
</protein>
<accession>A0A1V4KB77</accession>
<name>A0A1V4KB77_PATFA</name>
<reference evidence="1 2" key="1">
    <citation type="submission" date="2016-02" db="EMBL/GenBank/DDBJ databases">
        <title>Band-tailed pigeon sequencing and assembly.</title>
        <authorList>
            <person name="Soares A.E."/>
            <person name="Novak B.J."/>
            <person name="Rice E.S."/>
            <person name="O'Connell B."/>
            <person name="Chang D."/>
            <person name="Weber S."/>
            <person name="Shapiro B."/>
        </authorList>
    </citation>
    <scope>NUCLEOTIDE SEQUENCE [LARGE SCALE GENOMIC DNA]</scope>
    <source>
        <strain evidence="1">BTP2013</strain>
        <tissue evidence="1">Blood</tissue>
    </source>
</reference>
<dbReference type="AlphaFoldDB" id="A0A1V4KB77"/>
<keyword evidence="2" id="KW-1185">Reference proteome</keyword>
<evidence type="ECO:0000313" key="2">
    <source>
        <dbReference type="Proteomes" id="UP000190648"/>
    </source>
</evidence>
<gene>
    <name evidence="1" type="ORF">AV530_014646</name>
</gene>
<organism evidence="1 2">
    <name type="scientific">Patagioenas fasciata monilis</name>
    <dbReference type="NCBI Taxonomy" id="372326"/>
    <lineage>
        <taxon>Eukaryota</taxon>
        <taxon>Metazoa</taxon>
        <taxon>Chordata</taxon>
        <taxon>Craniata</taxon>
        <taxon>Vertebrata</taxon>
        <taxon>Euteleostomi</taxon>
        <taxon>Archelosauria</taxon>
        <taxon>Archosauria</taxon>
        <taxon>Dinosauria</taxon>
        <taxon>Saurischia</taxon>
        <taxon>Theropoda</taxon>
        <taxon>Coelurosauria</taxon>
        <taxon>Aves</taxon>
        <taxon>Neognathae</taxon>
        <taxon>Neoaves</taxon>
        <taxon>Columbimorphae</taxon>
        <taxon>Columbiformes</taxon>
        <taxon>Columbidae</taxon>
        <taxon>Patagioenas</taxon>
    </lineage>
</organism>
<proteinExistence type="predicted"/>
<dbReference type="Proteomes" id="UP000190648">
    <property type="component" value="Unassembled WGS sequence"/>
</dbReference>
<comment type="caution">
    <text evidence="1">The sequence shown here is derived from an EMBL/GenBank/DDBJ whole genome shotgun (WGS) entry which is preliminary data.</text>
</comment>
<dbReference type="EMBL" id="LSYS01003963">
    <property type="protein sequence ID" value="OPJ81644.1"/>
    <property type="molecule type" value="Genomic_DNA"/>
</dbReference>
<evidence type="ECO:0000313" key="1">
    <source>
        <dbReference type="EMBL" id="OPJ81644.1"/>
    </source>
</evidence>